<accession>A0A380X7E6</accession>
<dbReference type="Proteomes" id="UP000254620">
    <property type="component" value="Unassembled WGS sequence"/>
</dbReference>
<protein>
    <submittedName>
        <fullName evidence="1">Uncharacterized protein</fullName>
    </submittedName>
</protein>
<gene>
    <name evidence="1" type="ORF">NCTC10926_01605</name>
</gene>
<dbReference type="AlphaFoldDB" id="A0A380X7E6"/>
<organism evidence="1 2">
    <name type="scientific">Avibacterium paragallinarum</name>
    <name type="common">Haemophilus gallinarum</name>
    <dbReference type="NCBI Taxonomy" id="728"/>
    <lineage>
        <taxon>Bacteria</taxon>
        <taxon>Pseudomonadati</taxon>
        <taxon>Pseudomonadota</taxon>
        <taxon>Gammaproteobacteria</taxon>
        <taxon>Pasteurellales</taxon>
        <taxon>Pasteurellaceae</taxon>
        <taxon>Avibacterium</taxon>
    </lineage>
</organism>
<evidence type="ECO:0000313" key="2">
    <source>
        <dbReference type="Proteomes" id="UP000254620"/>
    </source>
</evidence>
<proteinExistence type="predicted"/>
<evidence type="ECO:0000313" key="1">
    <source>
        <dbReference type="EMBL" id="SUU98186.1"/>
    </source>
</evidence>
<dbReference type="EMBL" id="UFSW01000001">
    <property type="protein sequence ID" value="SUU98186.1"/>
    <property type="molecule type" value="Genomic_DNA"/>
</dbReference>
<sequence length="49" mass="5145">MKTNLKTWLAVLGLVSLVMPNVVIAKEEDRGGISLEEFKGGGGGGVMKN</sequence>
<reference evidence="1 2" key="1">
    <citation type="submission" date="2018-06" db="EMBL/GenBank/DDBJ databases">
        <authorList>
            <consortium name="Pathogen Informatics"/>
            <person name="Doyle S."/>
        </authorList>
    </citation>
    <scope>NUCLEOTIDE SEQUENCE [LARGE SCALE GENOMIC DNA]</scope>
    <source>
        <strain evidence="1 2">NCTC10926</strain>
    </source>
</reference>
<dbReference type="RefSeq" id="WP_181893831.1">
    <property type="nucleotide sequence ID" value="NZ_UFSW01000001.1"/>
</dbReference>
<name>A0A380X7E6_AVIPA</name>